<dbReference type="AlphaFoldDB" id="A0A2Z5FTV8"/>
<dbReference type="KEGG" id="abas:ACPOL_0916"/>
<dbReference type="EMBL" id="CP030840">
    <property type="protein sequence ID" value="AXC10271.1"/>
    <property type="molecule type" value="Genomic_DNA"/>
</dbReference>
<reference evidence="1 2" key="1">
    <citation type="journal article" date="2018" name="Front. Microbiol.">
        <title>Hydrolytic Capabilities as a Key to Environmental Success: Chitinolytic and Cellulolytic Acidobacteria From Acidic Sub-arctic Soils and Boreal Peatlands.</title>
        <authorList>
            <person name="Belova S.E."/>
            <person name="Ravin N.V."/>
            <person name="Pankratov T.A."/>
            <person name="Rakitin A.L."/>
            <person name="Ivanova A.A."/>
            <person name="Beletsky A.V."/>
            <person name="Mardanov A.V."/>
            <person name="Sinninghe Damste J.S."/>
            <person name="Dedysh S.N."/>
        </authorList>
    </citation>
    <scope>NUCLEOTIDE SEQUENCE [LARGE SCALE GENOMIC DNA]</scope>
    <source>
        <strain evidence="1 2">SBC82</strain>
    </source>
</reference>
<accession>A0A2Z5FTV8</accession>
<organism evidence="1 2">
    <name type="scientific">Acidisarcina polymorpha</name>
    <dbReference type="NCBI Taxonomy" id="2211140"/>
    <lineage>
        <taxon>Bacteria</taxon>
        <taxon>Pseudomonadati</taxon>
        <taxon>Acidobacteriota</taxon>
        <taxon>Terriglobia</taxon>
        <taxon>Terriglobales</taxon>
        <taxon>Acidobacteriaceae</taxon>
        <taxon>Acidisarcina</taxon>
    </lineage>
</organism>
<sequence length="42" mass="4729">MNSRRFIHASSSMWRHPGVLSIRRYSAAKATIRGQNQSLISG</sequence>
<proteinExistence type="predicted"/>
<gene>
    <name evidence="1" type="ORF">ACPOL_0916</name>
</gene>
<protein>
    <submittedName>
        <fullName evidence="1">Uncharacterized protein</fullName>
    </submittedName>
</protein>
<dbReference type="Proteomes" id="UP000253606">
    <property type="component" value="Chromosome"/>
</dbReference>
<evidence type="ECO:0000313" key="2">
    <source>
        <dbReference type="Proteomes" id="UP000253606"/>
    </source>
</evidence>
<evidence type="ECO:0000313" key="1">
    <source>
        <dbReference type="EMBL" id="AXC10271.1"/>
    </source>
</evidence>
<keyword evidence="2" id="KW-1185">Reference proteome</keyword>
<name>A0A2Z5FTV8_9BACT</name>